<proteinExistence type="predicted"/>
<feature type="compositionally biased region" description="Low complexity" evidence="1">
    <location>
        <begin position="66"/>
        <end position="79"/>
    </location>
</feature>
<feature type="compositionally biased region" description="Low complexity" evidence="1">
    <location>
        <begin position="131"/>
        <end position="142"/>
    </location>
</feature>
<organism evidence="2 3">
    <name type="scientific">Saccharomycodes ludwigii</name>
    <dbReference type="NCBI Taxonomy" id="36035"/>
    <lineage>
        <taxon>Eukaryota</taxon>
        <taxon>Fungi</taxon>
        <taxon>Dikarya</taxon>
        <taxon>Ascomycota</taxon>
        <taxon>Saccharomycotina</taxon>
        <taxon>Saccharomycetes</taxon>
        <taxon>Saccharomycodales</taxon>
        <taxon>Saccharomycodaceae</taxon>
        <taxon>Saccharomycodes</taxon>
    </lineage>
</organism>
<keyword evidence="3" id="KW-1185">Reference proteome</keyword>
<dbReference type="Pfam" id="PF17235">
    <property type="entry name" value="STD1"/>
    <property type="match status" value="1"/>
</dbReference>
<name>A0A376B8Q7_9ASCO</name>
<accession>A0A376B8Q7</accession>
<feature type="region of interest" description="Disordered" evidence="1">
    <location>
        <begin position="66"/>
        <end position="144"/>
    </location>
</feature>
<protein>
    <submittedName>
        <fullName evidence="2">Related to Protein STD1</fullName>
    </submittedName>
</protein>
<evidence type="ECO:0000256" key="1">
    <source>
        <dbReference type="SAM" id="MobiDB-lite"/>
    </source>
</evidence>
<dbReference type="EMBL" id="UFAJ01000551">
    <property type="protein sequence ID" value="SSD61052.1"/>
    <property type="molecule type" value="Genomic_DNA"/>
</dbReference>
<gene>
    <name evidence="2" type="ORF">SCODWIG_02813</name>
</gene>
<dbReference type="AlphaFoldDB" id="A0A376B8Q7"/>
<reference evidence="3" key="1">
    <citation type="submission" date="2018-06" db="EMBL/GenBank/DDBJ databases">
        <authorList>
            <person name="Guldener U."/>
        </authorList>
    </citation>
    <scope>NUCLEOTIDE SEQUENCE [LARGE SCALE GENOMIC DNA]</scope>
    <source>
        <strain evidence="3">UTAD17</strain>
    </source>
</reference>
<evidence type="ECO:0000313" key="3">
    <source>
        <dbReference type="Proteomes" id="UP000262825"/>
    </source>
</evidence>
<feature type="compositionally biased region" description="Low complexity" evidence="1">
    <location>
        <begin position="105"/>
        <end position="123"/>
    </location>
</feature>
<evidence type="ECO:0000313" key="2">
    <source>
        <dbReference type="EMBL" id="SSD61052.1"/>
    </source>
</evidence>
<dbReference type="VEuPathDB" id="FungiDB:SCODWIG_02813"/>
<dbReference type="InterPro" id="IPR035189">
    <property type="entry name" value="Std1/Mth1"/>
</dbReference>
<dbReference type="Proteomes" id="UP000262825">
    <property type="component" value="Unassembled WGS sequence"/>
</dbReference>
<sequence length="474" mass="52945">MFVSPPPATSSSRLFSSSEGLIAKKKSNNNNNIVNNIGQQRQQRLDSISENSVLDKWDQNSGCASSINGSIGSTNSNGSAKEKGFINAPPEYASRARDEIRKRLSSSNLSNNGGTDNNSNLRRMNSHRSSRSTNSSNHSMLSDQSSIVAPSIKSNASSSLFSVAQSSILSSVDSSSSIIGYNKPPLLISLQEALPQSFVDMYFPEVLMDPSNLLSNGRPKFTKRELLDWDLNDIRSLLIVDKLRPEWGNQKPIIDFPVGSNGVAANKQFPNFSITVLPLDSPDEVIISTLVQSDLYIEHNLDIEFKLMSAKYTVQAARKRHESLRNGVKEPIMYLSKPEWRNIIENYLLNIAVEAQCRFDFKKTCNEYKKWKIERNNSVLHRPDMPPPSFIPQAGNKKSAGSNNGTCSLLKRALLKNSLKRGSMDLPQTNTNNNMNMNVNKVSLTKEEKGMIWHQVQTDVYQRLGLDWKPDNMI</sequence>